<dbReference type="SMART" id="SM00267">
    <property type="entry name" value="GGDEF"/>
    <property type="match status" value="1"/>
</dbReference>
<dbReference type="Pfam" id="PF00072">
    <property type="entry name" value="Response_reg"/>
    <property type="match status" value="1"/>
</dbReference>
<dbReference type="SUPFAM" id="SSF52172">
    <property type="entry name" value="CheY-like"/>
    <property type="match status" value="2"/>
</dbReference>
<dbReference type="PANTHER" id="PTHR33121:SF23">
    <property type="entry name" value="CYCLIC DI-GMP PHOSPHODIESTERASE PDEB"/>
    <property type="match status" value="1"/>
</dbReference>
<feature type="modified residue" description="4-aspartylphosphate" evidence="1">
    <location>
        <position position="58"/>
    </location>
</feature>
<dbReference type="InterPro" id="IPR001789">
    <property type="entry name" value="Sig_transdc_resp-reg_receiver"/>
</dbReference>
<dbReference type="SUPFAM" id="SSF141868">
    <property type="entry name" value="EAL domain-like"/>
    <property type="match status" value="1"/>
</dbReference>
<accession>A0ABM7QIF9</accession>
<dbReference type="InterPro" id="IPR011006">
    <property type="entry name" value="CheY-like_superfamily"/>
</dbReference>
<evidence type="ECO:0000313" key="6">
    <source>
        <dbReference type="Proteomes" id="UP000680679"/>
    </source>
</evidence>
<dbReference type="InterPro" id="IPR043128">
    <property type="entry name" value="Rev_trsase/Diguanyl_cyclase"/>
</dbReference>
<dbReference type="InterPro" id="IPR035919">
    <property type="entry name" value="EAL_sf"/>
</dbReference>
<proteinExistence type="predicted"/>
<feature type="domain" description="GGDEF" evidence="4">
    <location>
        <begin position="300"/>
        <end position="434"/>
    </location>
</feature>
<dbReference type="SMART" id="SM00052">
    <property type="entry name" value="EAL"/>
    <property type="match status" value="1"/>
</dbReference>
<dbReference type="InterPro" id="IPR000160">
    <property type="entry name" value="GGDEF_dom"/>
</dbReference>
<dbReference type="Pfam" id="PF00563">
    <property type="entry name" value="EAL"/>
    <property type="match status" value="1"/>
</dbReference>
<keyword evidence="6" id="KW-1185">Reference proteome</keyword>
<evidence type="ECO:0000259" key="4">
    <source>
        <dbReference type="PROSITE" id="PS50887"/>
    </source>
</evidence>
<dbReference type="CDD" id="cd00156">
    <property type="entry name" value="REC"/>
    <property type="match status" value="1"/>
</dbReference>
<name>A0ABM7QIF9_9GAMM</name>
<dbReference type="PROSITE" id="PS50883">
    <property type="entry name" value="EAL"/>
    <property type="match status" value="1"/>
</dbReference>
<evidence type="ECO:0000256" key="1">
    <source>
        <dbReference type="PROSITE-ProRule" id="PRU00169"/>
    </source>
</evidence>
<dbReference type="Gene3D" id="3.20.20.450">
    <property type="entry name" value="EAL domain"/>
    <property type="match status" value="1"/>
</dbReference>
<keyword evidence="1" id="KW-0597">Phosphoprotein</keyword>
<dbReference type="InterPro" id="IPR001633">
    <property type="entry name" value="EAL_dom"/>
</dbReference>
<comment type="caution">
    <text evidence="1">Lacks conserved residue(s) required for the propagation of feature annotation.</text>
</comment>
<dbReference type="SUPFAM" id="SSF55073">
    <property type="entry name" value="Nucleotide cyclase"/>
    <property type="match status" value="1"/>
</dbReference>
<dbReference type="Pfam" id="PF00990">
    <property type="entry name" value="GGDEF"/>
    <property type="match status" value="1"/>
</dbReference>
<evidence type="ECO:0000313" key="5">
    <source>
        <dbReference type="EMBL" id="BCU05556.1"/>
    </source>
</evidence>
<dbReference type="EMBL" id="AP024563">
    <property type="protein sequence ID" value="BCU05556.1"/>
    <property type="molecule type" value="Genomic_DNA"/>
</dbReference>
<feature type="domain" description="Response regulatory" evidence="2">
    <location>
        <begin position="140"/>
        <end position="256"/>
    </location>
</feature>
<dbReference type="PANTHER" id="PTHR33121">
    <property type="entry name" value="CYCLIC DI-GMP PHOSPHODIESTERASE PDEF"/>
    <property type="match status" value="1"/>
</dbReference>
<feature type="domain" description="EAL" evidence="3">
    <location>
        <begin position="445"/>
        <end position="692"/>
    </location>
</feature>
<dbReference type="NCBIfam" id="TIGR00254">
    <property type="entry name" value="GGDEF"/>
    <property type="match status" value="1"/>
</dbReference>
<sequence length="692" mass="77614">MTSTGPSGYVYVLSTQTTLTEFLRPLLEAHGVRVEVFEDVERLMQTTAECAPEVVVLDLALIPGEERLKALCERIGESTRRRPSLIGLAADQERGEETLARRLAARRAGLVSYVPRSVSVRRLASRILALCGFLESSRYRILLVVENPDAGRRLAVMLAAVGMKTLILSDPMKLLAHMAAFRPNLLLLEMYFSQVSGIELAAIIRDDEQFHGLPILFLTDETDPIRQLWALRAGGDGFVPLSAGCETLTAAIEPQLRLSRWLQDRLRLANRRESARGFLPREVFMSYLERLLHTWTPGTERQGLLLLDLDAGRTLLERLGHGGLERRLRELEQVLGRHLNVNEVATRLDDFRYVILARRDGPEKLQALADQLHEHVQAMARRESANNTQSMTLSIGVSCFNPPPADLSALLARVELAVRSAAQAGGDRVHFWSPVTTERATVMTEAVIKRLVRTALDQDGLCLLFQPILPVDPHDEGLYEAQIRLRTLSGEELSPADFLTVAARAELTPKIDRWVLQRTWQTLAEQAGSGVPPRMLVHQSLTTLAVSEGWNWLRQQLNRIAPLHTRTLLEFQIAEIQRRRTETESIFGRLAEQGIKVCAAGVTGREDEARLLAKLGIRLAKLSIEAVRATDPAYLPNVVQTFRSQEISLIVPGIDGPDDLRRVWMCRPEFIQGHYLQLPSPDLDFDFQTLMQ</sequence>
<protein>
    <submittedName>
        <fullName evidence="5">Uncharacterized protein</fullName>
    </submittedName>
</protein>
<dbReference type="PROSITE" id="PS50110">
    <property type="entry name" value="RESPONSE_REGULATORY"/>
    <property type="match status" value="2"/>
</dbReference>
<dbReference type="RefSeq" id="WP_213379712.1">
    <property type="nucleotide sequence ID" value="NZ_AP024563.1"/>
</dbReference>
<evidence type="ECO:0000259" key="3">
    <source>
        <dbReference type="PROSITE" id="PS50883"/>
    </source>
</evidence>
<reference evidence="5 6" key="1">
    <citation type="submission" date="2021-04" db="EMBL/GenBank/DDBJ databases">
        <title>Complete genome sequencing of Allochromatium tepidum strain NZ.</title>
        <authorList>
            <person name="Tsukatani Y."/>
            <person name="Mori H."/>
        </authorList>
    </citation>
    <scope>NUCLEOTIDE SEQUENCE [LARGE SCALE GENOMIC DNA]</scope>
    <source>
        <strain evidence="5 6">NZ</strain>
    </source>
</reference>
<dbReference type="Proteomes" id="UP000680679">
    <property type="component" value="Chromosome"/>
</dbReference>
<dbReference type="CDD" id="cd01948">
    <property type="entry name" value="EAL"/>
    <property type="match status" value="1"/>
</dbReference>
<evidence type="ECO:0000259" key="2">
    <source>
        <dbReference type="PROSITE" id="PS50110"/>
    </source>
</evidence>
<organism evidence="5 6">
    <name type="scientific">Allochromatium tepidum</name>
    <dbReference type="NCBI Taxonomy" id="553982"/>
    <lineage>
        <taxon>Bacteria</taxon>
        <taxon>Pseudomonadati</taxon>
        <taxon>Pseudomonadota</taxon>
        <taxon>Gammaproteobacteria</taxon>
        <taxon>Chromatiales</taxon>
        <taxon>Chromatiaceae</taxon>
        <taxon>Allochromatium</taxon>
    </lineage>
</organism>
<dbReference type="InterPro" id="IPR029787">
    <property type="entry name" value="Nucleotide_cyclase"/>
</dbReference>
<feature type="domain" description="Response regulatory" evidence="2">
    <location>
        <begin position="9"/>
        <end position="131"/>
    </location>
</feature>
<dbReference type="Gene3D" id="3.40.50.2300">
    <property type="match status" value="2"/>
</dbReference>
<dbReference type="InterPro" id="IPR050706">
    <property type="entry name" value="Cyclic-di-GMP_PDE-like"/>
</dbReference>
<gene>
    <name evidence="5" type="ORF">Atep_02330</name>
</gene>
<dbReference type="SMART" id="SM00448">
    <property type="entry name" value="REC"/>
    <property type="match status" value="2"/>
</dbReference>
<dbReference type="Gene3D" id="3.30.70.270">
    <property type="match status" value="1"/>
</dbReference>
<dbReference type="PROSITE" id="PS50887">
    <property type="entry name" value="GGDEF"/>
    <property type="match status" value="1"/>
</dbReference>